<sequence length="55" mass="5958">MQYKYKSRRSLGVDASTRVTLTRLGVVGEQFTPILRAHPSSTVWTVGPAGAIPSI</sequence>
<evidence type="ECO:0000313" key="2">
    <source>
        <dbReference type="Proteomes" id="UP000249723"/>
    </source>
</evidence>
<name>A0A2X0K8F6_9BASI</name>
<reference evidence="2" key="1">
    <citation type="submission" date="2016-10" db="EMBL/GenBank/DDBJ databases">
        <authorList>
            <person name="Jeantristanb JTB J.-T."/>
            <person name="Ricardo R."/>
        </authorList>
    </citation>
    <scope>NUCLEOTIDE SEQUENCE [LARGE SCALE GENOMIC DNA]</scope>
</reference>
<dbReference type="EMBL" id="FMWP01000010">
    <property type="protein sequence ID" value="SCZ87528.1"/>
    <property type="molecule type" value="Genomic_DNA"/>
</dbReference>
<keyword evidence="2" id="KW-1185">Reference proteome</keyword>
<protein>
    <submittedName>
        <fullName evidence="1">BZ3500_MvSof-1268-A1-R1_Chr2-2g04994 protein</fullName>
    </submittedName>
</protein>
<dbReference type="Proteomes" id="UP000249723">
    <property type="component" value="Unassembled WGS sequence"/>
</dbReference>
<accession>A0A2X0K8F6</accession>
<gene>
    <name evidence="1" type="ORF">BZ3500_MVSOF-1268-A1-R1_CHR2-2G04994</name>
</gene>
<organism evidence="1 2">
    <name type="scientific">Microbotryum saponariae</name>
    <dbReference type="NCBI Taxonomy" id="289078"/>
    <lineage>
        <taxon>Eukaryota</taxon>
        <taxon>Fungi</taxon>
        <taxon>Dikarya</taxon>
        <taxon>Basidiomycota</taxon>
        <taxon>Pucciniomycotina</taxon>
        <taxon>Microbotryomycetes</taxon>
        <taxon>Microbotryales</taxon>
        <taxon>Microbotryaceae</taxon>
        <taxon>Microbotryum</taxon>
    </lineage>
</organism>
<evidence type="ECO:0000313" key="1">
    <source>
        <dbReference type="EMBL" id="SCZ87528.1"/>
    </source>
</evidence>
<proteinExistence type="predicted"/>
<dbReference type="AlphaFoldDB" id="A0A2X0K8F6"/>